<dbReference type="Proteomes" id="UP000177870">
    <property type="component" value="Chromosome"/>
</dbReference>
<dbReference type="OrthoDB" id="565076at2"/>
<gene>
    <name evidence="2" type="ORF">BJP34_11160</name>
</gene>
<accession>A0A1D8TQL4</accession>
<sequence length="170" mass="18827">MLTANSLKLSLTQLFSQSLLVGGLTAISLLSGFIPELSEDSYTLVITTSAYAQDVTSDISPNDVTQYAEVLLQIEPIRASAYEKITTILGEQPEIFCDDSESISKLPSTAQEIAKDYCQQSEGIVSKYFPEGGNKRFNEITIEMQDNQNLREQIQGELVRLQQAKFDASF</sequence>
<evidence type="ECO:0000313" key="2">
    <source>
        <dbReference type="EMBL" id="AOW99937.1"/>
    </source>
</evidence>
<dbReference type="AlphaFoldDB" id="A0A1D8TQL4"/>
<evidence type="ECO:0000313" key="3">
    <source>
        <dbReference type="Proteomes" id="UP000177870"/>
    </source>
</evidence>
<dbReference type="KEGG" id="mpro:BJP34_11160"/>
<dbReference type="EMBL" id="CP017599">
    <property type="protein sequence ID" value="AOW99937.1"/>
    <property type="molecule type" value="Genomic_DNA"/>
</dbReference>
<protein>
    <recommendedName>
        <fullName evidence="1">DUF4168 domain-containing protein</fullName>
    </recommendedName>
</protein>
<feature type="domain" description="DUF4168" evidence="1">
    <location>
        <begin position="60"/>
        <end position="154"/>
    </location>
</feature>
<evidence type="ECO:0000259" key="1">
    <source>
        <dbReference type="Pfam" id="PF13767"/>
    </source>
</evidence>
<proteinExistence type="predicted"/>
<dbReference type="InterPro" id="IPR025433">
    <property type="entry name" value="DUF4168"/>
</dbReference>
<organism evidence="2 3">
    <name type="scientific">Moorena producens PAL-8-15-08-1</name>
    <dbReference type="NCBI Taxonomy" id="1458985"/>
    <lineage>
        <taxon>Bacteria</taxon>
        <taxon>Bacillati</taxon>
        <taxon>Cyanobacteriota</taxon>
        <taxon>Cyanophyceae</taxon>
        <taxon>Coleofasciculales</taxon>
        <taxon>Coleofasciculaceae</taxon>
        <taxon>Moorena</taxon>
    </lineage>
</organism>
<dbReference type="RefSeq" id="WP_070392411.1">
    <property type="nucleotide sequence ID" value="NZ_CP017599.1"/>
</dbReference>
<name>A0A1D8TQL4_9CYAN</name>
<dbReference type="STRING" id="1458985.BJP34_11160"/>
<dbReference type="Pfam" id="PF13767">
    <property type="entry name" value="DUF4168"/>
    <property type="match status" value="1"/>
</dbReference>
<reference evidence="3" key="1">
    <citation type="submission" date="2016-10" db="EMBL/GenBank/DDBJ databases">
        <title>Comparative genomics uncovers the prolific and rare metabolic potential of the cyanobacterial genus Moorea.</title>
        <authorList>
            <person name="Leao T."/>
            <person name="Castelao G."/>
            <person name="Korobeynikov A."/>
            <person name="Monroe E.A."/>
            <person name="Podell S."/>
            <person name="Glukhov E."/>
            <person name="Allen E."/>
            <person name="Gerwick W.H."/>
            <person name="Gerwick L."/>
        </authorList>
    </citation>
    <scope>NUCLEOTIDE SEQUENCE [LARGE SCALE GENOMIC DNA]</scope>
    <source>
        <strain evidence="3">PAL-8-15-08-1</strain>
    </source>
</reference>